<name>A0A9P7EAX9_9AGAM</name>
<protein>
    <submittedName>
        <fullName evidence="2">Uncharacterized protein</fullName>
    </submittedName>
</protein>
<feature type="region of interest" description="Disordered" evidence="1">
    <location>
        <begin position="61"/>
        <end position="82"/>
    </location>
</feature>
<dbReference type="AlphaFoldDB" id="A0A9P7EAX9"/>
<dbReference type="Proteomes" id="UP000807769">
    <property type="component" value="Unassembled WGS sequence"/>
</dbReference>
<sequence length="82" mass="9132">MSTTIILNSNSSLPNATYASSTLSMLQLRQPNLQEPPPTFPHFHERRLALPSNGHFHLPSSVGRYPRQMTPPSTLSATWCKS</sequence>
<dbReference type="EMBL" id="JABBWG010000017">
    <property type="protein sequence ID" value="KAG1815931.1"/>
    <property type="molecule type" value="Genomic_DNA"/>
</dbReference>
<comment type="caution">
    <text evidence="2">The sequence shown here is derived from an EMBL/GenBank/DDBJ whole genome shotgun (WGS) entry which is preliminary data.</text>
</comment>
<gene>
    <name evidence="2" type="ORF">BJ212DRAFT_1355567</name>
</gene>
<reference evidence="2" key="1">
    <citation type="journal article" date="2020" name="New Phytol.">
        <title>Comparative genomics reveals dynamic genome evolution in host specialist ectomycorrhizal fungi.</title>
        <authorList>
            <person name="Lofgren L.A."/>
            <person name="Nguyen N.H."/>
            <person name="Vilgalys R."/>
            <person name="Ruytinx J."/>
            <person name="Liao H.L."/>
            <person name="Branco S."/>
            <person name="Kuo A."/>
            <person name="LaButti K."/>
            <person name="Lipzen A."/>
            <person name="Andreopoulos W."/>
            <person name="Pangilinan J."/>
            <person name="Riley R."/>
            <person name="Hundley H."/>
            <person name="Na H."/>
            <person name="Barry K."/>
            <person name="Grigoriev I.V."/>
            <person name="Stajich J.E."/>
            <person name="Kennedy P.G."/>
        </authorList>
    </citation>
    <scope>NUCLEOTIDE SEQUENCE</scope>
    <source>
        <strain evidence="2">MN1</strain>
    </source>
</reference>
<keyword evidence="3" id="KW-1185">Reference proteome</keyword>
<proteinExistence type="predicted"/>
<dbReference type="GeneID" id="64629690"/>
<feature type="compositionally biased region" description="Polar residues" evidence="1">
    <location>
        <begin position="70"/>
        <end position="82"/>
    </location>
</feature>
<accession>A0A9P7EAX9</accession>
<organism evidence="2 3">
    <name type="scientific">Suillus subaureus</name>
    <dbReference type="NCBI Taxonomy" id="48587"/>
    <lineage>
        <taxon>Eukaryota</taxon>
        <taxon>Fungi</taxon>
        <taxon>Dikarya</taxon>
        <taxon>Basidiomycota</taxon>
        <taxon>Agaricomycotina</taxon>
        <taxon>Agaricomycetes</taxon>
        <taxon>Agaricomycetidae</taxon>
        <taxon>Boletales</taxon>
        <taxon>Suillineae</taxon>
        <taxon>Suillaceae</taxon>
        <taxon>Suillus</taxon>
    </lineage>
</organism>
<dbReference type="RefSeq" id="XP_041192737.1">
    <property type="nucleotide sequence ID" value="XM_041335673.1"/>
</dbReference>
<evidence type="ECO:0000313" key="3">
    <source>
        <dbReference type="Proteomes" id="UP000807769"/>
    </source>
</evidence>
<evidence type="ECO:0000256" key="1">
    <source>
        <dbReference type="SAM" id="MobiDB-lite"/>
    </source>
</evidence>
<evidence type="ECO:0000313" key="2">
    <source>
        <dbReference type="EMBL" id="KAG1815931.1"/>
    </source>
</evidence>